<sequence length="797" mass="89710">MSTVLIKALEKRSSRSEYSSYKKIVEQINVIDFSKLSEGNLLNKSTELKNKLLQGHSMDDILIEAFALVKEAVKRVLALTAYDEQIAAAIAMHKGKLIEMQTGEGKTLTAVFTAYLNGLTGDGCQILTFNDYLAKRDAGWMGPIYKMLGLTVGYVQDTMNIEDKRQAYLCDITYVTAKVAGFDYLRDNLCYDKNKLIERPFNFAIVDEADSIIVDEARIPLVIAAGGVDNDNTLYITMEAIKKLKPKVHYDKDEYEKNAFLTEAGLNAVENMLGIENLYAEENYKLLNEVHNCLYAMAMLKKDVDYIVKDNIIEMVDEFTGRVAENRHWPDGIQAALETKEKVGINSKGRIMSQITLQSFICLYKKLAGMTATAMDSAEEIREFYNLETMAIPSHTPCIREDYGDVIFTHKEAKYKALVAEIIKIHATGQPLLIGTCSVKESEYLAEELKKADINCNVLNAKNDELEANIIEQAGTLGAVTVSTNMAGRGADIKLGGPKEIDRDKIVTLGGLYVIGTNRHESLRIDKQLRGRAGRQGDPGMSRFFISLEDDLIKQYGIDRVLPQIIRPKNQDEPLPSQRIAKKVSQVQRIVQGQNSDLRRVLWQYSSIVENQRFQVYKRRCEILLDTNPFNILEEKNPKIYEELFELLGAEALKDLEKQVALYNIDDSWADFLAATATLQEGINLKVIGGKQPLQEYKIETAKMYEQLQQYIQDRIIQDFETMELSMEGVSELKARIKPPSSTWTYLVKDNTILDALSLIFFGSAGTSAAYLLGAPIVAAILVVESFVQKIKHKEKN</sequence>
<keyword evidence="3 12" id="KW-0813">Transport</keyword>
<keyword evidence="11 12" id="KW-0472">Membrane</keyword>
<dbReference type="InterPro" id="IPR011116">
    <property type="entry name" value="SecA_Wing/Scaffold"/>
</dbReference>
<dbReference type="PANTHER" id="PTHR30612">
    <property type="entry name" value="SECA INNER MEMBRANE COMPONENT OF SEC PROTEIN SECRETION SYSTEM"/>
    <property type="match status" value="1"/>
</dbReference>
<evidence type="ECO:0000256" key="10">
    <source>
        <dbReference type="ARBA" id="ARBA00023010"/>
    </source>
</evidence>
<dbReference type="CDD" id="cd18803">
    <property type="entry name" value="SF2_C_secA"/>
    <property type="match status" value="1"/>
</dbReference>
<keyword evidence="5 12" id="KW-0963">Cytoplasm</keyword>
<evidence type="ECO:0000256" key="3">
    <source>
        <dbReference type="ARBA" id="ARBA00022448"/>
    </source>
</evidence>
<feature type="binding site" evidence="12">
    <location>
        <position position="492"/>
    </location>
    <ligand>
        <name>ATP</name>
        <dbReference type="ChEBI" id="CHEBI:30616"/>
    </ligand>
</feature>
<evidence type="ECO:0000256" key="9">
    <source>
        <dbReference type="ARBA" id="ARBA00022967"/>
    </source>
</evidence>
<dbReference type="CDD" id="cd17928">
    <property type="entry name" value="DEXDc_SecA"/>
    <property type="match status" value="1"/>
</dbReference>
<dbReference type="Pfam" id="PF21090">
    <property type="entry name" value="P-loop_SecA"/>
    <property type="match status" value="1"/>
</dbReference>
<proteinExistence type="inferred from homology"/>
<evidence type="ECO:0000256" key="13">
    <source>
        <dbReference type="SAM" id="Phobius"/>
    </source>
</evidence>
<evidence type="ECO:0000256" key="2">
    <source>
        <dbReference type="ARBA" id="ARBA00007650"/>
    </source>
</evidence>
<dbReference type="PRINTS" id="PR00906">
    <property type="entry name" value="SECA"/>
</dbReference>
<reference evidence="17 18" key="1">
    <citation type="journal article" date="2024" name="Int. J. Syst. Evol. Microbiol.">
        <title>Clostridium omnivorum sp. nov., isolated from anoxic soil under the treatment of reductive soil disinfestation.</title>
        <authorList>
            <person name="Ueki A."/>
            <person name="Tonouchi A."/>
            <person name="Kaku N."/>
            <person name="Honma S."/>
            <person name="Ueki K."/>
        </authorList>
    </citation>
    <scope>NUCLEOTIDE SEQUENCE [LARGE SCALE GENOMIC DNA]</scope>
    <source>
        <strain evidence="17 18">E14</strain>
    </source>
</reference>
<organism evidence="17 18">
    <name type="scientific">Clostridium omnivorum</name>
    <dbReference type="NCBI Taxonomy" id="1604902"/>
    <lineage>
        <taxon>Bacteria</taxon>
        <taxon>Bacillati</taxon>
        <taxon>Bacillota</taxon>
        <taxon>Clostridia</taxon>
        <taxon>Eubacteriales</taxon>
        <taxon>Clostridiaceae</taxon>
        <taxon>Clostridium</taxon>
    </lineage>
</organism>
<evidence type="ECO:0000256" key="8">
    <source>
        <dbReference type="ARBA" id="ARBA00022927"/>
    </source>
</evidence>
<dbReference type="InterPro" id="IPR001650">
    <property type="entry name" value="Helicase_C-like"/>
</dbReference>
<gene>
    <name evidence="17" type="primary">secA_2</name>
    <name evidence="12" type="synonym">secA</name>
    <name evidence="17" type="ORF">bsdE14_20960</name>
</gene>
<dbReference type="NCBIfam" id="TIGR04221">
    <property type="entry name" value="SecA2_Mycobac"/>
    <property type="match status" value="1"/>
</dbReference>
<evidence type="ECO:0000259" key="15">
    <source>
        <dbReference type="PROSITE" id="PS51194"/>
    </source>
</evidence>
<dbReference type="InterPro" id="IPR036670">
    <property type="entry name" value="SecA_X-link_sf"/>
</dbReference>
<dbReference type="SUPFAM" id="SSF81886">
    <property type="entry name" value="Helical scaffold and wing domains of SecA"/>
    <property type="match status" value="1"/>
</dbReference>
<accession>A0ABQ5N633</accession>
<feature type="binding site" evidence="12">
    <location>
        <position position="85"/>
    </location>
    <ligand>
        <name>ATP</name>
        <dbReference type="ChEBI" id="CHEBI:30616"/>
    </ligand>
</feature>
<comment type="subunit">
    <text evidence="12">Monomer and homodimer. Part of the essential Sec protein translocation apparatus which comprises SecA, SecYEG and auxiliary proteins SecDF. Other proteins may also be involved.</text>
</comment>
<dbReference type="SMART" id="SM00957">
    <property type="entry name" value="SecA_DEAD"/>
    <property type="match status" value="1"/>
</dbReference>
<feature type="domain" description="SecA family profile" evidence="16">
    <location>
        <begin position="3"/>
        <end position="577"/>
    </location>
</feature>
<dbReference type="Pfam" id="PF07516">
    <property type="entry name" value="SecA_SW"/>
    <property type="match status" value="2"/>
</dbReference>
<dbReference type="HAMAP" id="MF_01382">
    <property type="entry name" value="SecA"/>
    <property type="match status" value="1"/>
</dbReference>
<evidence type="ECO:0000256" key="5">
    <source>
        <dbReference type="ARBA" id="ARBA00022490"/>
    </source>
</evidence>
<dbReference type="Pfam" id="PF07517">
    <property type="entry name" value="SecA_DEAD"/>
    <property type="match status" value="1"/>
</dbReference>
<dbReference type="InterPro" id="IPR027417">
    <property type="entry name" value="P-loop_NTPase"/>
</dbReference>
<dbReference type="SUPFAM" id="SSF52540">
    <property type="entry name" value="P-loop containing nucleoside triphosphate hydrolases"/>
    <property type="match status" value="2"/>
</dbReference>
<feature type="domain" description="Helicase ATP-binding" evidence="14">
    <location>
        <begin position="87"/>
        <end position="247"/>
    </location>
</feature>
<keyword evidence="8 12" id="KW-0653">Protein transport</keyword>
<evidence type="ECO:0000256" key="6">
    <source>
        <dbReference type="ARBA" id="ARBA00022741"/>
    </source>
</evidence>
<dbReference type="Gene3D" id="1.10.3060.10">
    <property type="entry name" value="Helical scaffold and wing domains of SecA"/>
    <property type="match status" value="2"/>
</dbReference>
<dbReference type="SMART" id="SM00958">
    <property type="entry name" value="SecA_PP_bind"/>
    <property type="match status" value="1"/>
</dbReference>
<dbReference type="PROSITE" id="PS51192">
    <property type="entry name" value="HELICASE_ATP_BIND_1"/>
    <property type="match status" value="1"/>
</dbReference>
<dbReference type="PROSITE" id="PS51196">
    <property type="entry name" value="SECA_MOTOR_DEAD"/>
    <property type="match status" value="1"/>
</dbReference>
<evidence type="ECO:0000256" key="12">
    <source>
        <dbReference type="HAMAP-Rule" id="MF_01382"/>
    </source>
</evidence>
<keyword evidence="13" id="KW-0812">Transmembrane</keyword>
<feature type="transmembrane region" description="Helical" evidence="13">
    <location>
        <begin position="759"/>
        <end position="784"/>
    </location>
</feature>
<dbReference type="EC" id="7.4.2.8" evidence="12"/>
<dbReference type="InterPro" id="IPR000185">
    <property type="entry name" value="SecA"/>
</dbReference>
<comment type="caution">
    <text evidence="17">The sequence shown here is derived from an EMBL/GenBank/DDBJ whole genome shotgun (WGS) entry which is preliminary data.</text>
</comment>
<name>A0ABQ5N633_9CLOT</name>
<dbReference type="Proteomes" id="UP001208567">
    <property type="component" value="Unassembled WGS sequence"/>
</dbReference>
<dbReference type="Gene3D" id="3.90.1440.10">
    <property type="entry name" value="SecA, preprotein cross-linking domain"/>
    <property type="match status" value="1"/>
</dbReference>
<evidence type="ECO:0000259" key="16">
    <source>
        <dbReference type="PROSITE" id="PS51196"/>
    </source>
</evidence>
<evidence type="ECO:0000256" key="11">
    <source>
        <dbReference type="ARBA" id="ARBA00023136"/>
    </source>
</evidence>
<comment type="function">
    <text evidence="12">Part of the Sec protein translocase complex. Interacts with the SecYEG preprotein conducting channel. Has a central role in coupling the hydrolysis of ATP to the transfer of proteins into and across the cell membrane, serving as an ATP-driven molecular motor driving the stepwise translocation of polypeptide chains across the membrane.</text>
</comment>
<evidence type="ECO:0000256" key="1">
    <source>
        <dbReference type="ARBA" id="ARBA00004170"/>
    </source>
</evidence>
<protein>
    <recommendedName>
        <fullName evidence="12">Protein translocase subunit SecA</fullName>
        <ecNumber evidence="12">7.4.2.8</ecNumber>
    </recommendedName>
</protein>
<dbReference type="EMBL" id="BRXR01000001">
    <property type="protein sequence ID" value="GLC30686.1"/>
    <property type="molecule type" value="Genomic_DNA"/>
</dbReference>
<dbReference type="Pfam" id="PF01043">
    <property type="entry name" value="SecA_PP_bind"/>
    <property type="match status" value="1"/>
</dbReference>
<evidence type="ECO:0000313" key="18">
    <source>
        <dbReference type="Proteomes" id="UP001208567"/>
    </source>
</evidence>
<dbReference type="PANTHER" id="PTHR30612:SF0">
    <property type="entry name" value="CHLOROPLAST PROTEIN-TRANSPORTING ATPASE"/>
    <property type="match status" value="1"/>
</dbReference>
<dbReference type="Gene3D" id="3.40.50.300">
    <property type="entry name" value="P-loop containing nucleotide triphosphate hydrolases"/>
    <property type="match status" value="3"/>
</dbReference>
<comment type="subcellular location">
    <subcellularLocation>
        <location evidence="12">Cell membrane</location>
        <topology evidence="12">Peripheral membrane protein</topology>
        <orientation evidence="12">Cytoplasmic side</orientation>
    </subcellularLocation>
    <subcellularLocation>
        <location evidence="12">Cytoplasm</location>
    </subcellularLocation>
    <subcellularLocation>
        <location evidence="1">Membrane</location>
        <topology evidence="1">Peripheral membrane protein</topology>
    </subcellularLocation>
    <text evidence="12">Distribution is 50-50.</text>
</comment>
<comment type="catalytic activity">
    <reaction evidence="12">
        <text>ATP + H2O + cellular proteinSide 1 = ADP + phosphate + cellular proteinSide 2.</text>
        <dbReference type="EC" id="7.4.2.8"/>
    </reaction>
</comment>
<dbReference type="InterPro" id="IPR036266">
    <property type="entry name" value="SecA_Wing/Scaffold_sf"/>
</dbReference>
<dbReference type="InterPro" id="IPR011115">
    <property type="entry name" value="SecA_DEAD"/>
</dbReference>
<dbReference type="SUPFAM" id="SSF81767">
    <property type="entry name" value="Pre-protein crosslinking domain of SecA"/>
    <property type="match status" value="1"/>
</dbReference>
<dbReference type="PROSITE" id="PS51194">
    <property type="entry name" value="HELICASE_CTER"/>
    <property type="match status" value="1"/>
</dbReference>
<dbReference type="InterPro" id="IPR011130">
    <property type="entry name" value="SecA_preprotein_X-link_dom"/>
</dbReference>
<dbReference type="InterPro" id="IPR014001">
    <property type="entry name" value="Helicase_ATP-bd"/>
</dbReference>
<dbReference type="InterPro" id="IPR020937">
    <property type="entry name" value="SecA_CS"/>
</dbReference>
<comment type="similarity">
    <text evidence="2 12">Belongs to the SecA family.</text>
</comment>
<keyword evidence="9 12" id="KW-1278">Translocase</keyword>
<keyword evidence="4 12" id="KW-1003">Cell membrane</keyword>
<evidence type="ECO:0000313" key="17">
    <source>
        <dbReference type="EMBL" id="GLC30686.1"/>
    </source>
</evidence>
<dbReference type="PROSITE" id="PS01312">
    <property type="entry name" value="SECA"/>
    <property type="match status" value="1"/>
</dbReference>
<feature type="domain" description="Helicase C-terminal" evidence="15">
    <location>
        <begin position="417"/>
        <end position="581"/>
    </location>
</feature>
<keyword evidence="10 12" id="KW-0811">Translocation</keyword>
<keyword evidence="18" id="KW-1185">Reference proteome</keyword>
<keyword evidence="13" id="KW-1133">Transmembrane helix</keyword>
<evidence type="ECO:0000259" key="14">
    <source>
        <dbReference type="PROSITE" id="PS51192"/>
    </source>
</evidence>
<dbReference type="InterPro" id="IPR026389">
    <property type="entry name" value="SecA_Actinobact-type"/>
</dbReference>
<feature type="binding site" evidence="12">
    <location>
        <begin position="103"/>
        <end position="107"/>
    </location>
    <ligand>
        <name>ATP</name>
        <dbReference type="ChEBI" id="CHEBI:30616"/>
    </ligand>
</feature>
<dbReference type="RefSeq" id="WP_264849966.1">
    <property type="nucleotide sequence ID" value="NZ_BRXR01000001.1"/>
</dbReference>
<keyword evidence="6 12" id="KW-0547">Nucleotide-binding</keyword>
<evidence type="ECO:0000256" key="4">
    <source>
        <dbReference type="ARBA" id="ARBA00022475"/>
    </source>
</evidence>
<dbReference type="InterPro" id="IPR014018">
    <property type="entry name" value="SecA_motor_DEAD"/>
</dbReference>
<dbReference type="InterPro" id="IPR044722">
    <property type="entry name" value="SecA_SF2_C"/>
</dbReference>
<keyword evidence="7 12" id="KW-0067">ATP-binding</keyword>
<evidence type="ECO:0000256" key="7">
    <source>
        <dbReference type="ARBA" id="ARBA00022840"/>
    </source>
</evidence>